<proteinExistence type="predicted"/>
<accession>A0ABT9B8I8</accession>
<dbReference type="Proteomes" id="UP001176429">
    <property type="component" value="Unassembled WGS sequence"/>
</dbReference>
<protein>
    <submittedName>
        <fullName evidence="1">Uncharacterized protein</fullName>
    </submittedName>
</protein>
<gene>
    <name evidence="1" type="ORF">Q5H93_07065</name>
</gene>
<comment type="caution">
    <text evidence="1">The sequence shown here is derived from an EMBL/GenBank/DDBJ whole genome shotgun (WGS) entry which is preliminary data.</text>
</comment>
<sequence>MVGWLGLAASAAQAQNVGIGTIMPNAAAALDVTSTTQGLLPPRLTQAQRDAIGSPVAGLVVYQTDNTPGLYAYDGMAWNLLKADNLGNHSATQNLALNSTNDLLLRGGTDTGHGLGYYGYYDQGFKPWGGSDNVDGPVLFGYGGGRLGVSNGGRKTALTWTTDGTGVAVGLVGNALLLNGLGDYNHRLQYSGTYDGPQLLGYGGGSLGSDNAPNTLVWKRNGDVGLGTDAPNQRLDVRGNANVDGNLYVTNANVVETGAGILSKEYNAGKIGYRFLSADALDITGAADGSYLNRRIKFYSEGGAELYGSMLVSGDFRTNGRVTQRSYDSGDGAVAAGSGTSISGGAITLGAYAGGSFTWTHGLGFAPVVIGSIDQTGGGFADYVQWSYTSNGTASTTFYFTNRSGNTATFRLHWITVN</sequence>
<reference evidence="1" key="1">
    <citation type="submission" date="2023-07" db="EMBL/GenBank/DDBJ databases">
        <authorList>
            <person name="Kim M.K."/>
        </authorList>
    </citation>
    <scope>NUCLEOTIDE SEQUENCE</scope>
    <source>
        <strain evidence="1">ASUV-10-1</strain>
    </source>
</reference>
<dbReference type="RefSeq" id="WP_305005801.1">
    <property type="nucleotide sequence ID" value="NZ_JAUQSY010000004.1"/>
</dbReference>
<dbReference type="EMBL" id="JAUQSY010000004">
    <property type="protein sequence ID" value="MDO7874487.1"/>
    <property type="molecule type" value="Genomic_DNA"/>
</dbReference>
<organism evidence="1 2">
    <name type="scientific">Hymenobacter aranciens</name>
    <dbReference type="NCBI Taxonomy" id="3063996"/>
    <lineage>
        <taxon>Bacteria</taxon>
        <taxon>Pseudomonadati</taxon>
        <taxon>Bacteroidota</taxon>
        <taxon>Cytophagia</taxon>
        <taxon>Cytophagales</taxon>
        <taxon>Hymenobacteraceae</taxon>
        <taxon>Hymenobacter</taxon>
    </lineage>
</organism>
<evidence type="ECO:0000313" key="2">
    <source>
        <dbReference type="Proteomes" id="UP001176429"/>
    </source>
</evidence>
<evidence type="ECO:0000313" key="1">
    <source>
        <dbReference type="EMBL" id="MDO7874487.1"/>
    </source>
</evidence>
<name>A0ABT9B8I8_9BACT</name>
<keyword evidence="2" id="KW-1185">Reference proteome</keyword>